<accession>A0ABR0T2X0</accession>
<evidence type="ECO:0000313" key="1">
    <source>
        <dbReference type="EMBL" id="KAK5998785.1"/>
    </source>
</evidence>
<name>A0ABR0T2X0_9HYPO</name>
<proteinExistence type="predicted"/>
<sequence>MEAVTRAPLRLRLCPKLSPLSQLVQRPFTTTAPLERDGKSKKQWLQVKRFVPEEARKFVKLDGKLMTTKENEEFMLKYDLEPDNGTMVKLAGKDLGKTASMFNTTIAFSRKHIIIPYDLKFFDPRGHPLASAIRKRYAEKVDAEPLWIMTSVAGGASAVVRSTAARQLKEALIKSLGQLGYNQAPGKGEARQIKGTLWLTIHNPVAITAMNEVPFANTLANYLHNRHSKGIR</sequence>
<comment type="caution">
    <text evidence="1">The sequence shown here is derived from an EMBL/GenBank/DDBJ whole genome shotgun (WGS) entry which is preliminary data.</text>
</comment>
<reference evidence="1 2" key="1">
    <citation type="submission" date="2024-01" db="EMBL/GenBank/DDBJ databases">
        <title>Complete genome of Cladobotryum mycophilum ATHUM6906.</title>
        <authorList>
            <person name="Christinaki A.C."/>
            <person name="Myridakis A.I."/>
            <person name="Kouvelis V.N."/>
        </authorList>
    </citation>
    <scope>NUCLEOTIDE SEQUENCE [LARGE SCALE GENOMIC DNA]</scope>
    <source>
        <strain evidence="1 2">ATHUM6906</strain>
    </source>
</reference>
<protein>
    <submittedName>
        <fullName evidence="1">Uncharacterized protein</fullName>
    </submittedName>
</protein>
<keyword evidence="2" id="KW-1185">Reference proteome</keyword>
<evidence type="ECO:0000313" key="2">
    <source>
        <dbReference type="Proteomes" id="UP001338125"/>
    </source>
</evidence>
<dbReference type="Proteomes" id="UP001338125">
    <property type="component" value="Unassembled WGS sequence"/>
</dbReference>
<organism evidence="1 2">
    <name type="scientific">Cladobotryum mycophilum</name>
    <dbReference type="NCBI Taxonomy" id="491253"/>
    <lineage>
        <taxon>Eukaryota</taxon>
        <taxon>Fungi</taxon>
        <taxon>Dikarya</taxon>
        <taxon>Ascomycota</taxon>
        <taxon>Pezizomycotina</taxon>
        <taxon>Sordariomycetes</taxon>
        <taxon>Hypocreomycetidae</taxon>
        <taxon>Hypocreales</taxon>
        <taxon>Hypocreaceae</taxon>
        <taxon>Cladobotryum</taxon>
    </lineage>
</organism>
<dbReference type="EMBL" id="JAVFKD010000001">
    <property type="protein sequence ID" value="KAK5998785.1"/>
    <property type="molecule type" value="Genomic_DNA"/>
</dbReference>
<gene>
    <name evidence="1" type="ORF">PT974_01168</name>
</gene>